<dbReference type="CDD" id="cd00614">
    <property type="entry name" value="CGS_like"/>
    <property type="match status" value="1"/>
</dbReference>
<evidence type="ECO:0000313" key="7">
    <source>
        <dbReference type="EMBL" id="SCM76901.1"/>
    </source>
</evidence>
<dbReference type="AlphaFoldDB" id="A0A212LH55"/>
<comment type="cofactor">
    <cofactor evidence="1 6">
        <name>pyridoxal 5'-phosphate</name>
        <dbReference type="ChEBI" id="CHEBI:597326"/>
    </cofactor>
</comment>
<evidence type="ECO:0000256" key="2">
    <source>
        <dbReference type="ARBA" id="ARBA00009077"/>
    </source>
</evidence>
<dbReference type="FunFam" id="3.40.640.10:FF:000046">
    <property type="entry name" value="Cystathionine gamma-lyase"/>
    <property type="match status" value="1"/>
</dbReference>
<evidence type="ECO:0000256" key="6">
    <source>
        <dbReference type="RuleBase" id="RU362118"/>
    </source>
</evidence>
<dbReference type="InterPro" id="IPR015421">
    <property type="entry name" value="PyrdxlP-dep_Trfase_major"/>
</dbReference>
<dbReference type="RefSeq" id="WP_288196937.1">
    <property type="nucleotide sequence ID" value="NZ_LT608334.1"/>
</dbReference>
<dbReference type="PANTHER" id="PTHR43797">
    <property type="entry name" value="HOMOCYSTEINE/CYSTEINE SYNTHASE"/>
    <property type="match status" value="1"/>
</dbReference>
<dbReference type="EMBL" id="FMJD01000008">
    <property type="protein sequence ID" value="SCM76901.1"/>
    <property type="molecule type" value="Genomic_DNA"/>
</dbReference>
<dbReference type="GO" id="GO:0003961">
    <property type="term" value="F:O-acetylhomoserine aminocarboxypropyltransferase activity"/>
    <property type="evidence" value="ECO:0007669"/>
    <property type="project" value="TreeGrafter"/>
</dbReference>
<comment type="similarity">
    <text evidence="2 6">Belongs to the trans-sulfuration enzymes family.</text>
</comment>
<keyword evidence="3" id="KW-0808">Transferase</keyword>
<gene>
    <name evidence="7" type="ORF">KL86PLE_40706</name>
</gene>
<dbReference type="PIRSF" id="PIRSF001434">
    <property type="entry name" value="CGS"/>
    <property type="match status" value="1"/>
</dbReference>
<feature type="modified residue" description="N6-(pyridoxal phosphate)lysine" evidence="5">
    <location>
        <position position="214"/>
    </location>
</feature>
<proteinExistence type="inferred from homology"/>
<dbReference type="InterPro" id="IPR015424">
    <property type="entry name" value="PyrdxlP-dep_Trfase"/>
</dbReference>
<dbReference type="NCBIfam" id="TIGR01326">
    <property type="entry name" value="OAH_OAS_sulfhy"/>
    <property type="match status" value="1"/>
</dbReference>
<accession>A0A212LH55</accession>
<dbReference type="GO" id="GO:0004124">
    <property type="term" value="F:cysteine synthase activity"/>
    <property type="evidence" value="ECO:0007669"/>
    <property type="project" value="TreeGrafter"/>
</dbReference>
<dbReference type="SUPFAM" id="SSF53383">
    <property type="entry name" value="PLP-dependent transferases"/>
    <property type="match status" value="1"/>
</dbReference>
<dbReference type="InterPro" id="IPR015422">
    <property type="entry name" value="PyrdxlP-dep_Trfase_small"/>
</dbReference>
<dbReference type="GO" id="GO:0019346">
    <property type="term" value="P:transsulfuration"/>
    <property type="evidence" value="ECO:0007669"/>
    <property type="project" value="InterPro"/>
</dbReference>
<organism evidence="7">
    <name type="scientific">uncultured Pleomorphomonas sp</name>
    <dbReference type="NCBI Taxonomy" id="442121"/>
    <lineage>
        <taxon>Bacteria</taxon>
        <taxon>Pseudomonadati</taxon>
        <taxon>Pseudomonadota</taxon>
        <taxon>Alphaproteobacteria</taxon>
        <taxon>Hyphomicrobiales</taxon>
        <taxon>Pleomorphomonadaceae</taxon>
        <taxon>Pleomorphomonas</taxon>
        <taxon>environmental samples</taxon>
    </lineage>
</organism>
<protein>
    <submittedName>
        <fullName evidence="7">O-acetylhomoserine sulfhydrylase</fullName>
    </submittedName>
</protein>
<dbReference type="InterPro" id="IPR006235">
    <property type="entry name" value="OAc-hSer/O-AcSer_sulfhydrylase"/>
</dbReference>
<evidence type="ECO:0000256" key="3">
    <source>
        <dbReference type="ARBA" id="ARBA00022679"/>
    </source>
</evidence>
<dbReference type="Gene3D" id="3.40.640.10">
    <property type="entry name" value="Type I PLP-dependent aspartate aminotransferase-like (Major domain)"/>
    <property type="match status" value="1"/>
</dbReference>
<reference evidence="7" key="1">
    <citation type="submission" date="2016-08" db="EMBL/GenBank/DDBJ databases">
        <authorList>
            <person name="Seilhamer J.J."/>
        </authorList>
    </citation>
    <scope>NUCLEOTIDE SEQUENCE</scope>
    <source>
        <strain evidence="7">86</strain>
    </source>
</reference>
<name>A0A212LH55_9HYPH</name>
<evidence type="ECO:0000256" key="1">
    <source>
        <dbReference type="ARBA" id="ARBA00001933"/>
    </source>
</evidence>
<evidence type="ECO:0000256" key="4">
    <source>
        <dbReference type="ARBA" id="ARBA00022898"/>
    </source>
</evidence>
<dbReference type="PANTHER" id="PTHR43797:SF2">
    <property type="entry name" value="HOMOCYSTEINE_CYSTEINE SYNTHASE"/>
    <property type="match status" value="1"/>
</dbReference>
<keyword evidence="4 5" id="KW-0663">Pyridoxal phosphate</keyword>
<sequence length="436" mass="46684">MNAPTPIKPPLAIDTLVLHGGSFRVDPATSAVAVPIYQTTSFAFESTEKAKRISAFEEIAYTYSRVGNPTVDAFEQRLAELDGGVAALGVASGQAATAVAVLSLVQAGDNIVASRGLYGGTVNFFRERLKQFGIEARFVDGDDPEDFRRATDDRTRLYFGETLPNPRLTVFPIREVADIGRPLGIPLIIDNTAAPLAARPLDHGAAIVVYSATKYIGGHGTTIGGAIVDGGFPWADFPERQPLINSPDPAYDNRSYIDLAAALGGPIAFIVRARAAIVRDLGPSLSPQNAFQLIQGLETLPLRLERHFSNAAKVAEFLARHPKVERTVYPGLQAGEHRRRADAYLKGGYGALIGFEPKGGEEAALAFIDRLKLIYHLANIGDARTLAIHPYSTTHGQLSPEEKLAAGVTPAFVRLSIGIENPADIIADIDQALTGL</sequence>
<dbReference type="GO" id="GO:0005737">
    <property type="term" value="C:cytoplasm"/>
    <property type="evidence" value="ECO:0007669"/>
    <property type="project" value="TreeGrafter"/>
</dbReference>
<dbReference type="GO" id="GO:0071269">
    <property type="term" value="P:L-homocysteine biosynthetic process"/>
    <property type="evidence" value="ECO:0007669"/>
    <property type="project" value="TreeGrafter"/>
</dbReference>
<dbReference type="Pfam" id="PF01053">
    <property type="entry name" value="Cys_Met_Meta_PP"/>
    <property type="match status" value="1"/>
</dbReference>
<evidence type="ECO:0000256" key="5">
    <source>
        <dbReference type="PIRSR" id="PIRSR001434-2"/>
    </source>
</evidence>
<dbReference type="GO" id="GO:0006535">
    <property type="term" value="P:cysteine biosynthetic process from serine"/>
    <property type="evidence" value="ECO:0007669"/>
    <property type="project" value="TreeGrafter"/>
</dbReference>
<dbReference type="GO" id="GO:0030170">
    <property type="term" value="F:pyridoxal phosphate binding"/>
    <property type="evidence" value="ECO:0007669"/>
    <property type="project" value="InterPro"/>
</dbReference>
<dbReference type="InterPro" id="IPR000277">
    <property type="entry name" value="Cys/Met-Metab_PyrdxlP-dep_enz"/>
</dbReference>
<dbReference type="Gene3D" id="3.90.1150.10">
    <property type="entry name" value="Aspartate Aminotransferase, domain 1"/>
    <property type="match status" value="1"/>
</dbReference>